<organism evidence="2 3">
    <name type="scientific">Bradymonas sediminis</name>
    <dbReference type="NCBI Taxonomy" id="1548548"/>
    <lineage>
        <taxon>Bacteria</taxon>
        <taxon>Deltaproteobacteria</taxon>
        <taxon>Bradymonadales</taxon>
        <taxon>Bradymonadaceae</taxon>
        <taxon>Bradymonas</taxon>
    </lineage>
</organism>
<reference evidence="2 3" key="1">
    <citation type="submission" date="2018-06" db="EMBL/GenBank/DDBJ databases">
        <title>Lujinxingia sediminis gen. nov. sp. nov., a new facultative anaerobic member of the class Deltaproteobacteria, and proposal of Lujinxingaceae fam. nov.</title>
        <authorList>
            <person name="Guo L.-Y."/>
            <person name="Li C.-M."/>
            <person name="Wang S."/>
            <person name="Du Z.-J."/>
        </authorList>
    </citation>
    <scope>NUCLEOTIDE SEQUENCE [LARGE SCALE GENOMIC DNA]</scope>
    <source>
        <strain evidence="2 3">FA350</strain>
    </source>
</reference>
<name>A0A2Z4FLN7_9DELT</name>
<dbReference type="Proteomes" id="UP000249799">
    <property type="component" value="Chromosome"/>
</dbReference>
<gene>
    <name evidence="2" type="ORF">DN745_10075</name>
</gene>
<dbReference type="Pfam" id="PF07224">
    <property type="entry name" value="Chlorophyllase"/>
    <property type="match status" value="1"/>
</dbReference>
<dbReference type="RefSeq" id="WP_111334516.1">
    <property type="nucleotide sequence ID" value="NZ_CP030032.1"/>
</dbReference>
<keyword evidence="3" id="KW-1185">Reference proteome</keyword>
<dbReference type="PANTHER" id="PTHR10272:SF0">
    <property type="entry name" value="PLATELET-ACTIVATING FACTOR ACETYLHYDROLASE"/>
    <property type="match status" value="1"/>
</dbReference>
<evidence type="ECO:0000256" key="1">
    <source>
        <dbReference type="SAM" id="MobiDB-lite"/>
    </source>
</evidence>
<evidence type="ECO:0000313" key="3">
    <source>
        <dbReference type="Proteomes" id="UP000249799"/>
    </source>
</evidence>
<protein>
    <recommendedName>
        <fullName evidence="4">Alpha/beta fold hydrolase</fullName>
    </recommendedName>
</protein>
<dbReference type="Gene3D" id="3.40.50.1820">
    <property type="entry name" value="alpha/beta hydrolase"/>
    <property type="match status" value="1"/>
</dbReference>
<evidence type="ECO:0000313" key="2">
    <source>
        <dbReference type="EMBL" id="AWV89666.1"/>
    </source>
</evidence>
<accession>A0A2Z4FLN7</accession>
<evidence type="ECO:0008006" key="4">
    <source>
        <dbReference type="Google" id="ProtNLM"/>
    </source>
</evidence>
<dbReference type="EMBL" id="CP030032">
    <property type="protein sequence ID" value="AWV89666.1"/>
    <property type="molecule type" value="Genomic_DNA"/>
</dbReference>
<feature type="compositionally biased region" description="Acidic residues" evidence="1">
    <location>
        <begin position="47"/>
        <end position="56"/>
    </location>
</feature>
<dbReference type="InterPro" id="IPR029058">
    <property type="entry name" value="AB_hydrolase_fold"/>
</dbReference>
<dbReference type="AlphaFoldDB" id="A0A2Z4FLN7"/>
<dbReference type="OrthoDB" id="192696at2"/>
<dbReference type="SUPFAM" id="SSF53474">
    <property type="entry name" value="alpha/beta-Hydrolases"/>
    <property type="match status" value="1"/>
</dbReference>
<dbReference type="InterPro" id="IPR017395">
    <property type="entry name" value="Chlorophyllase-like"/>
</dbReference>
<proteinExistence type="predicted"/>
<sequence length="434" mass="47144">MPSTPFSKHIFFILVAVSFSLVPSGCGSDTDDKNTSPADTYSADVAGDGEGDEDATVADGGAADADAQLEEPLPPRPWSVSEPGPYQVGYTQREVIYDARGTDEPRELRLAVWYPTTDVEGQESRYWERIKRKEAFRDASIAIDPAEPAPLLVFSHGNAAMAEQSYFMAEFFASHGWVIVAPDHQGNTLLDTVGAIDLTSAVFRSQDITAVLDYVLGFDAEEPLYGAIDAEKIVLSGHSFGGFTSLASSGATFAVDELIAFCEVDDDNFCEILEGREDWSDILRDGFYDARIKVSIPQAPGGYQAFRGGLANIQMPTLLMTGRMDNTLKPDEEGNPIWANMSGSQHLRVDVLKAGHFTFSNMCALVGGTIDELKNDGCSPDFIDVELGYEIINAYSLAFARAHLFGDTSADALLSGEDTRYADSVELMRLEDTP</sequence>
<dbReference type="KEGG" id="bsed:DN745_10075"/>
<feature type="region of interest" description="Disordered" evidence="1">
    <location>
        <begin position="26"/>
        <end position="58"/>
    </location>
</feature>
<dbReference type="PANTHER" id="PTHR10272">
    <property type="entry name" value="PLATELET-ACTIVATING FACTOR ACETYLHYDROLASE"/>
    <property type="match status" value="1"/>
</dbReference>
<dbReference type="GO" id="GO:0003847">
    <property type="term" value="F:1-alkyl-2-acetylglycerophosphocholine esterase activity"/>
    <property type="evidence" value="ECO:0007669"/>
    <property type="project" value="TreeGrafter"/>
</dbReference>